<dbReference type="Proteomes" id="UP001202328">
    <property type="component" value="Unassembled WGS sequence"/>
</dbReference>
<sequence length="85" mass="9151">KHQVLSGCNIKSSGHQKAKHPMVNECNNVATSNTGNGSPSCLAASQVPQQNVHNQNVLADDCTISLTGKERPRQMISLVCFYSLN</sequence>
<feature type="non-terminal residue" evidence="2">
    <location>
        <position position="1"/>
    </location>
</feature>
<keyword evidence="3" id="KW-1185">Reference proteome</keyword>
<name>A0AAD4RVK6_9MAGN</name>
<dbReference type="EMBL" id="JAJJMB010017752">
    <property type="protein sequence ID" value="KAI3835262.1"/>
    <property type="molecule type" value="Genomic_DNA"/>
</dbReference>
<dbReference type="AlphaFoldDB" id="A0AAD4RVK6"/>
<feature type="region of interest" description="Disordered" evidence="1">
    <location>
        <begin position="1"/>
        <end position="21"/>
    </location>
</feature>
<reference evidence="2" key="1">
    <citation type="submission" date="2022-04" db="EMBL/GenBank/DDBJ databases">
        <title>A functionally conserved STORR gene fusion in Papaver species that diverged 16.8 million years ago.</title>
        <authorList>
            <person name="Catania T."/>
        </authorList>
    </citation>
    <scope>NUCLEOTIDE SEQUENCE</scope>
    <source>
        <strain evidence="2">S-188037</strain>
    </source>
</reference>
<gene>
    <name evidence="2" type="ORF">MKW98_020378</name>
</gene>
<comment type="caution">
    <text evidence="2">The sequence shown here is derived from an EMBL/GenBank/DDBJ whole genome shotgun (WGS) entry which is preliminary data.</text>
</comment>
<evidence type="ECO:0000313" key="3">
    <source>
        <dbReference type="Proteomes" id="UP001202328"/>
    </source>
</evidence>
<protein>
    <submittedName>
        <fullName evidence="2">Uncharacterized protein</fullName>
    </submittedName>
</protein>
<evidence type="ECO:0000256" key="1">
    <source>
        <dbReference type="SAM" id="MobiDB-lite"/>
    </source>
</evidence>
<feature type="non-terminal residue" evidence="2">
    <location>
        <position position="85"/>
    </location>
</feature>
<accession>A0AAD4RVK6</accession>
<organism evidence="2 3">
    <name type="scientific">Papaver atlanticum</name>
    <dbReference type="NCBI Taxonomy" id="357466"/>
    <lineage>
        <taxon>Eukaryota</taxon>
        <taxon>Viridiplantae</taxon>
        <taxon>Streptophyta</taxon>
        <taxon>Embryophyta</taxon>
        <taxon>Tracheophyta</taxon>
        <taxon>Spermatophyta</taxon>
        <taxon>Magnoliopsida</taxon>
        <taxon>Ranunculales</taxon>
        <taxon>Papaveraceae</taxon>
        <taxon>Papaveroideae</taxon>
        <taxon>Papaver</taxon>
    </lineage>
</organism>
<evidence type="ECO:0000313" key="2">
    <source>
        <dbReference type="EMBL" id="KAI3835262.1"/>
    </source>
</evidence>
<proteinExistence type="predicted"/>